<protein>
    <submittedName>
        <fullName evidence="1">Uncharacterized protein</fullName>
    </submittedName>
</protein>
<dbReference type="EMBL" id="AHOR02000061">
    <property type="protein sequence ID" value="EMF80268.1"/>
    <property type="molecule type" value="Genomic_DNA"/>
</dbReference>
<dbReference type="Proteomes" id="UP000011770">
    <property type="component" value="Unassembled WGS sequence"/>
</dbReference>
<evidence type="ECO:0000313" key="2">
    <source>
        <dbReference type="Proteomes" id="UP000011770"/>
    </source>
</evidence>
<sequence length="40" mass="4698">MARFVLKLNPKLQEFVNENNLFTTSMNQLAILEKFLSCHN</sequence>
<dbReference type="AlphaFoldDB" id="M3EGT2"/>
<gene>
    <name evidence="1" type="ORF">LEP1GSC188_2576</name>
</gene>
<accession>M3EGT2</accession>
<name>M3EGT2_9LEPT</name>
<reference evidence="1 2" key="1">
    <citation type="submission" date="2013-01" db="EMBL/GenBank/DDBJ databases">
        <authorList>
            <person name="Harkins D.M."/>
            <person name="Durkin A.S."/>
            <person name="Brinkac L.M."/>
            <person name="Haft D.H."/>
            <person name="Selengut J.D."/>
            <person name="Sanka R."/>
            <person name="DePew J."/>
            <person name="Purushe J."/>
            <person name="Tulsiani S.M."/>
            <person name="Graham G.C."/>
            <person name="Burns M.-A."/>
            <person name="Dohnt M.F."/>
            <person name="Smythe L.D."/>
            <person name="McKay D.B."/>
            <person name="Craig S.B."/>
            <person name="Vinetz J.M."/>
            <person name="Sutton G.G."/>
            <person name="Nierman W.C."/>
            <person name="Fouts D.E."/>
        </authorList>
    </citation>
    <scope>NUCLEOTIDE SEQUENCE [LARGE SCALE GENOMIC DNA]</scope>
    <source>
        <strain evidence="1 2">LT2116</strain>
    </source>
</reference>
<proteinExistence type="predicted"/>
<organism evidence="1 2">
    <name type="scientific">Leptospira weilii serovar Topaz str. LT2116</name>
    <dbReference type="NCBI Taxonomy" id="1088540"/>
    <lineage>
        <taxon>Bacteria</taxon>
        <taxon>Pseudomonadati</taxon>
        <taxon>Spirochaetota</taxon>
        <taxon>Spirochaetia</taxon>
        <taxon>Leptospirales</taxon>
        <taxon>Leptospiraceae</taxon>
        <taxon>Leptospira</taxon>
    </lineage>
</organism>
<comment type="caution">
    <text evidence="1">The sequence shown here is derived from an EMBL/GenBank/DDBJ whole genome shotgun (WGS) entry which is preliminary data.</text>
</comment>
<evidence type="ECO:0000313" key="1">
    <source>
        <dbReference type="EMBL" id="EMF80268.1"/>
    </source>
</evidence>